<evidence type="ECO:0000313" key="2">
    <source>
        <dbReference type="EMBL" id="MBN2965126.1"/>
    </source>
</evidence>
<dbReference type="InterPro" id="IPR041690">
    <property type="entry name" value="Cadherin_5"/>
</dbReference>
<dbReference type="Pfam" id="PF17803">
    <property type="entry name" value="Cadherin_4"/>
    <property type="match status" value="2"/>
</dbReference>
<dbReference type="InterPro" id="IPR013783">
    <property type="entry name" value="Ig-like_fold"/>
</dbReference>
<dbReference type="EMBL" id="JAFHKK010000025">
    <property type="protein sequence ID" value="MBN2965126.1"/>
    <property type="molecule type" value="Genomic_DNA"/>
</dbReference>
<dbReference type="InterPro" id="IPR055014">
    <property type="entry name" value="BapA_Bap-like_C"/>
</dbReference>
<sequence>MATVVGFVTQITGVVRAVSADGTVRVLVMGDPVHANETLETVGQNSGVSVLFEDGRQIAMQGQETSLLDDSVYNGQGYAESEVQAIQEALAQGQTLEEAAAGEEGPASDGGSGDIFVAERTGDLGDIGSYILPTDFATSQVEEGAEDGLINVAPTVFDVSAVQIEVLDGQNVISGQLLVTDTNPNDTHEFFAVEDSLNVTTPDGVAIEGLTFVLNLDGSYTITGDFNALAVGEEAVVTFQYFAVDNFDAVSQTATFTLTITGTNDQPVVSDVNANGGTFSWLIGGIGNEDQGENEGQGDYPSLLAVQSNVDLETLNAFISTGEGSTTIQEYFTQEQGYDPYDGSALKLTLGVSAGETVVFNWTFFDAEGGEGENTTDFNDFSFVVINGEIIYPLANSAQEGNQNNGTFSYTFSEGGTHEIVFGVMNDEDSAVSSSLQVTHVSGGEIIDAQTAGHVETLEGSNLVHESADPQSDTEDVYTTFEGTLPAVQDDDTNDTHTYEAVEESLHVNNELVTDLTVTVNADGTYSIQGNFNALAAGETATVTFQYVANDGRGFDGTDGINESSISEPATVTLTITGTNDRPVVEDVSDTQNEALNGLNTFAGTLVASDEDATDTHTYALVEESATIDNELITEYSVEVNEDGTYSVSGDFNALATGESATITFQYTATDSSSTQANGESDTSAPATVTLVVTGTNDQPVVEDVTAVVTEASLLDTPREDSRYEGQLSASDADASDTHTFSIDSGTYRVSITTVDSQGAETVTTLAPWAVSILMLTNQLSIDLNAETGEYSVYSTWFNTLGANQSMSVSFDYRANDGQGFSGDSAHENSLSEAATATLVVQGTNDQPVAFPDNVSAWEAFLANTPSEDAMFAGRLPFALDEDTLDNFDLTYVGVDADENGVIDTTTTGPVDDAGAPVVDPSQTVVTINPDGTYSVVNPTFNGLAAGESATVTFQYYVNDGSGAVAGANPHESPDSEPQTITLTIRGTNDRPVVETISDEENEALEGTNTFTGTLTATDEDVNDTHTFHLRHNSVNSDNPLVTGLSVILAPNGEYSVSGDFNALAVGESATITFQYRANDGSGSPLWDESRYSSYETVTLTVTGTNDAPVISEQSVTSGDAKEAGVVTDEGITTPVAAVQATGTLVATDVDNGATLTWTGDDAGTYGNFAIDATTGEWTYTIDSTPGSLADQLAQGETKTETFTATVTDEHGATDIQTVTITVTGTNDAPIAELQDDLNAVEDGTLITGQLVANDIDNDDNAATLTYTLVGDAPAGFVLNSDGSYSFDPSDDAYQSLGVNETADVTFTWIATDRHGASSEPQEVTITVTGVNDAPVATDDGKPNFTFGALSGSYYAVDSEHNGLEGSTYNNNNSYLIDNLTEFKHIVATTDPAATFEATKVWYGYGNSNGVSTGNSLEAFLNHDGASLNYTDGQTNTPEGGVHISGSVYIKAGTYNFKVLADDGYEILVNGESVAKYNNNQSPSTRTHDAFTIDADGWYDIEMYWWDQGGEYVFKPEISADGGLTYTALSNEGTYVTPEDTAFTFQPEELLANDFDIDGDTLTIISVSNAVNGTVELNEDGTITFTPAENFNGIATFEYTISDGNGGEDSATVTLHVSPVNDAPVAVDDALETSKDIPLIIPVADLLENDSDVDGDTLSIISVGDATNGTVTLNGDGTITFTPTGGFSGDATFTYTVSDGNGGTDTATVTITIDPGNSDPTITVTTGNPENANDTVSESGLAIGSNPSAAAIVATGVFSIADADGLDDITSITLAGTQFTVNASDGFAGIVGESADTQYGTVTVTSYNGNGNFSYTYELSDPATNDAPPAPTHVGAQDSFTVVVSDGEASAEATITIDITDDTPQSFSNEATLSVAASEVLVGGFAAGWVNVDTTGNSYTGTNLDTDAYKDKIEWGDPVNPGQRSGYVFTDNEALRSNNGVEIDTEFTLGTFIHNNFKTWSGTSTLESADLEVKFMVTINGQSHLITHTIQFEHEETPNNDVDPLEDADVVTIKNATFQTEINGQTYTFSILGFVDGSGNPVTTVHTLENQANSFELVAKISSTDALPTVSDSVGHVGSDWGADGAASAQSITWENEGSTIESGAIQGTYGTLTVDANGNYTYTLDRDVKDSMDADETLTEEFTYYLTDGDGDPVASTLTVTINGQATLDAIDNLAAVTIDEVAIAPAPTTEEVLDTFKLQGSSNSYNNRTLTKTEQFSIEEDATGNLNFSVDVTTVGGGTKATYSWTLFEIVDGVKTAINGSGATLNSDGSIAVSGLDAGDYEISITTNVHGRSGNWFWGYDYPSVEVSDVDLIVQPASYTETQATDVSGNILSDDMLGSVNTTLSIFTEGDFEAASGSGTTVAGEYGTLTIFANGDYTYTPIASLNNVGQVESFTYQLTHPSGATDKATLDIRLDSTTLNVVWGGEGELTGTTGDDILVPTLESTLIDGGDGLDTLVLSEDIDLSNVHNIEILKLDTDTPISLTAEDVFNLTDENNVLIVSGEGDVQIAVDGLDDNEVWTKNDAASTPEQSVYEAVYNGSDITLIIDQTVDTDIL</sequence>
<reference evidence="2 3" key="2">
    <citation type="submission" date="2021-02" db="EMBL/GenBank/DDBJ databases">
        <title>Sulfurospirillum tamanensis sp. nov.</title>
        <authorList>
            <person name="Frolova A."/>
            <person name="Merkel A."/>
            <person name="Slobodkin A."/>
        </authorList>
    </citation>
    <scope>NUCLEOTIDE SEQUENCE [LARGE SCALE GENOMIC DNA]</scope>
    <source>
        <strain evidence="2 3">T05b</strain>
    </source>
</reference>
<gene>
    <name evidence="2" type="ORF">JWV37_10060</name>
</gene>
<dbReference type="Gene3D" id="2.60.40.10">
    <property type="entry name" value="Immunoglobulins"/>
    <property type="match status" value="1"/>
</dbReference>
<organism evidence="2 3">
    <name type="scientific">Sulfurospirillum tamanense</name>
    <dbReference type="NCBI Taxonomy" id="2813362"/>
    <lineage>
        <taxon>Bacteria</taxon>
        <taxon>Pseudomonadati</taxon>
        <taxon>Campylobacterota</taxon>
        <taxon>Epsilonproteobacteria</taxon>
        <taxon>Campylobacterales</taxon>
        <taxon>Sulfurospirillaceae</taxon>
        <taxon>Sulfurospirillum</taxon>
    </lineage>
</organism>
<dbReference type="Proteomes" id="UP000703590">
    <property type="component" value="Unassembled WGS sequence"/>
</dbReference>
<proteinExistence type="predicted"/>
<reference evidence="3" key="1">
    <citation type="submission" date="2021-02" db="EMBL/GenBank/DDBJ databases">
        <title>Sulfurospirillum tamanensis sp. nov.</title>
        <authorList>
            <person name="Merkel A.Y."/>
        </authorList>
    </citation>
    <scope>NUCLEOTIDE SEQUENCE [LARGE SCALE GENOMIC DNA]</scope>
    <source>
        <strain evidence="3">T05b</strain>
    </source>
</reference>
<protein>
    <submittedName>
        <fullName evidence="2">Tandem-95 repeat protein</fullName>
    </submittedName>
</protein>
<dbReference type="Gene3D" id="2.60.40.2810">
    <property type="match status" value="2"/>
</dbReference>
<keyword evidence="3" id="KW-1185">Reference proteome</keyword>
<name>A0ABS2WTY4_9BACT</name>
<dbReference type="InterPro" id="IPR010221">
    <property type="entry name" value="VCBS_dom"/>
</dbReference>
<accession>A0ABS2WTY4</accession>
<dbReference type="Pfam" id="PF17892">
    <property type="entry name" value="Cadherin_5"/>
    <property type="match status" value="2"/>
</dbReference>
<dbReference type="PROSITE" id="PS50268">
    <property type="entry name" value="CADHERIN_2"/>
    <property type="match status" value="2"/>
</dbReference>
<feature type="domain" description="Cadherin" evidence="1">
    <location>
        <begin position="605"/>
        <end position="702"/>
    </location>
</feature>
<evidence type="ECO:0000259" key="1">
    <source>
        <dbReference type="PROSITE" id="PS50268"/>
    </source>
</evidence>
<dbReference type="InterPro" id="IPR015919">
    <property type="entry name" value="Cadherin-like_sf"/>
</dbReference>
<dbReference type="NCBIfam" id="TIGR01965">
    <property type="entry name" value="VCBS_repeat"/>
    <property type="match status" value="7"/>
</dbReference>
<dbReference type="NCBIfam" id="NF012211">
    <property type="entry name" value="tand_rpt_95"/>
    <property type="match status" value="3"/>
</dbReference>
<feature type="domain" description="Cadherin" evidence="1">
    <location>
        <begin position="1244"/>
        <end position="1345"/>
    </location>
</feature>
<evidence type="ECO:0000313" key="3">
    <source>
        <dbReference type="Proteomes" id="UP000703590"/>
    </source>
</evidence>
<dbReference type="Pfam" id="PF17963">
    <property type="entry name" value="Big_9"/>
    <property type="match status" value="1"/>
</dbReference>
<dbReference type="InterPro" id="IPR040853">
    <property type="entry name" value="RapA2_cadherin-like"/>
</dbReference>
<reference evidence="2 3" key="3">
    <citation type="submission" date="2021-02" db="EMBL/GenBank/DDBJ databases">
        <authorList>
            <person name="Merkel A.Y."/>
        </authorList>
    </citation>
    <scope>NUCLEOTIDE SEQUENCE [LARGE SCALE GENOMIC DNA]</scope>
    <source>
        <strain evidence="2 3">T05b</strain>
    </source>
</reference>
<dbReference type="RefSeq" id="WP_205459674.1">
    <property type="nucleotide sequence ID" value="NZ_JAFHKK010000025.1"/>
</dbReference>
<dbReference type="InterPro" id="IPR002126">
    <property type="entry name" value="Cadherin-like_dom"/>
</dbReference>
<dbReference type="NCBIfam" id="NF045619">
    <property type="entry name" value="adhes_GNV_Cterm"/>
    <property type="match status" value="1"/>
</dbReference>
<dbReference type="SUPFAM" id="SSF49313">
    <property type="entry name" value="Cadherin-like"/>
    <property type="match status" value="1"/>
</dbReference>
<dbReference type="SMART" id="SM00112">
    <property type="entry name" value="CA"/>
    <property type="match status" value="3"/>
</dbReference>
<comment type="caution">
    <text evidence="2">The sequence shown here is derived from an EMBL/GenBank/DDBJ whole genome shotgun (WGS) entry which is preliminary data.</text>
</comment>